<dbReference type="FunCoup" id="A0A1Y1UAQ1">
    <property type="interactions" value="332"/>
</dbReference>
<sequence>MGAPRGKKKSSKQRFAERQARKQHAFLNSLPPVDPSWTASLRQERDDEIQVITEACDVLGREIYEIAPDGHCMFNAIADQLLCLGMLSKDKADAKHMRHEASSYMLKHPDDFMPFLPSITGEDSEDATSHDGLMTSSEFKKYCKLVAETGEWGGEPEIQALSRRFEIPVHVVQRGPPTIVSHGGNDDSFGGALTAEKSAAQGDRVIRISYHRRMYGLGEHYNSLRKTEPVA</sequence>
<dbReference type="SUPFAM" id="SSF54001">
    <property type="entry name" value="Cysteine proteinases"/>
    <property type="match status" value="1"/>
</dbReference>
<keyword evidence="4" id="KW-1185">Reference proteome</keyword>
<dbReference type="Pfam" id="PF02338">
    <property type="entry name" value="OTU"/>
    <property type="match status" value="1"/>
</dbReference>
<dbReference type="PANTHER" id="PTHR12419">
    <property type="entry name" value="OTU DOMAIN CONTAINING PROTEIN"/>
    <property type="match status" value="1"/>
</dbReference>
<dbReference type="EMBL" id="NBSH01000014">
    <property type="protein sequence ID" value="ORX34576.1"/>
    <property type="molecule type" value="Genomic_DNA"/>
</dbReference>
<gene>
    <name evidence="3" type="ORF">BD324DRAFT_583302</name>
</gene>
<dbReference type="GO" id="GO:0004843">
    <property type="term" value="F:cysteine-type deubiquitinase activity"/>
    <property type="evidence" value="ECO:0007669"/>
    <property type="project" value="TreeGrafter"/>
</dbReference>
<dbReference type="AlphaFoldDB" id="A0A1Y1UAQ1"/>
<dbReference type="Proteomes" id="UP000193218">
    <property type="component" value="Unassembled WGS sequence"/>
</dbReference>
<evidence type="ECO:0000256" key="1">
    <source>
        <dbReference type="SAM" id="MobiDB-lite"/>
    </source>
</evidence>
<dbReference type="InterPro" id="IPR038765">
    <property type="entry name" value="Papain-like_cys_pep_sf"/>
</dbReference>
<dbReference type="CDD" id="cd22748">
    <property type="entry name" value="OTU_OTUD6-like"/>
    <property type="match status" value="1"/>
</dbReference>
<dbReference type="InParanoid" id="A0A1Y1UAQ1"/>
<dbReference type="FunFam" id="3.90.70.80:FF:000025">
    <property type="entry name" value="Unplaced genomic scaffold supercont1.1, whole genome shotgun sequence"/>
    <property type="match status" value="1"/>
</dbReference>
<dbReference type="GO" id="GO:0016579">
    <property type="term" value="P:protein deubiquitination"/>
    <property type="evidence" value="ECO:0007669"/>
    <property type="project" value="TreeGrafter"/>
</dbReference>
<comment type="caution">
    <text evidence="3">The sequence shown here is derived from an EMBL/GenBank/DDBJ whole genome shotgun (WGS) entry which is preliminary data.</text>
</comment>
<dbReference type="PANTHER" id="PTHR12419:SF10">
    <property type="entry name" value="DEUBIQUITINASE OTUD6B"/>
    <property type="match status" value="1"/>
</dbReference>
<dbReference type="InterPro" id="IPR050704">
    <property type="entry name" value="Peptidase_C85-like"/>
</dbReference>
<dbReference type="RefSeq" id="XP_021868839.1">
    <property type="nucleotide sequence ID" value="XM_022013614.1"/>
</dbReference>
<feature type="domain" description="OTU" evidence="2">
    <location>
        <begin position="61"/>
        <end position="227"/>
    </location>
</feature>
<evidence type="ECO:0000259" key="2">
    <source>
        <dbReference type="PROSITE" id="PS50802"/>
    </source>
</evidence>
<feature type="compositionally biased region" description="Basic residues" evidence="1">
    <location>
        <begin position="1"/>
        <end position="12"/>
    </location>
</feature>
<protein>
    <recommendedName>
        <fullName evidence="2">OTU domain-containing protein</fullName>
    </recommendedName>
</protein>
<evidence type="ECO:0000313" key="3">
    <source>
        <dbReference type="EMBL" id="ORX34576.1"/>
    </source>
</evidence>
<dbReference type="OrthoDB" id="415023at2759"/>
<dbReference type="GeneID" id="33555422"/>
<evidence type="ECO:0000313" key="4">
    <source>
        <dbReference type="Proteomes" id="UP000193218"/>
    </source>
</evidence>
<organism evidence="3 4">
    <name type="scientific">Kockovaella imperatae</name>
    <dbReference type="NCBI Taxonomy" id="4999"/>
    <lineage>
        <taxon>Eukaryota</taxon>
        <taxon>Fungi</taxon>
        <taxon>Dikarya</taxon>
        <taxon>Basidiomycota</taxon>
        <taxon>Agaricomycotina</taxon>
        <taxon>Tremellomycetes</taxon>
        <taxon>Tremellales</taxon>
        <taxon>Cuniculitremaceae</taxon>
        <taxon>Kockovaella</taxon>
    </lineage>
</organism>
<reference evidence="3 4" key="1">
    <citation type="submission" date="2017-03" db="EMBL/GenBank/DDBJ databases">
        <title>Widespread Adenine N6-methylation of Active Genes in Fungi.</title>
        <authorList>
            <consortium name="DOE Joint Genome Institute"/>
            <person name="Mondo S.J."/>
            <person name="Dannebaum R.O."/>
            <person name="Kuo R.C."/>
            <person name="Louie K.B."/>
            <person name="Bewick A.J."/>
            <person name="Labutti K."/>
            <person name="Haridas S."/>
            <person name="Kuo A."/>
            <person name="Salamov A."/>
            <person name="Ahrendt S.R."/>
            <person name="Lau R."/>
            <person name="Bowen B.P."/>
            <person name="Lipzen A."/>
            <person name="Sullivan W."/>
            <person name="Andreopoulos W.B."/>
            <person name="Clum A."/>
            <person name="Lindquist E."/>
            <person name="Daum C."/>
            <person name="Northen T.R."/>
            <person name="Ramamoorthy G."/>
            <person name="Schmitz R.J."/>
            <person name="Gryganskyi A."/>
            <person name="Culley D."/>
            <person name="Magnuson J."/>
            <person name="James T.Y."/>
            <person name="O'Malley M.A."/>
            <person name="Stajich J.E."/>
            <person name="Spatafora J.W."/>
            <person name="Visel A."/>
            <person name="Grigoriev I.V."/>
        </authorList>
    </citation>
    <scope>NUCLEOTIDE SEQUENCE [LARGE SCALE GENOMIC DNA]</scope>
    <source>
        <strain evidence="3 4">NRRL Y-17943</strain>
    </source>
</reference>
<dbReference type="STRING" id="4999.A0A1Y1UAQ1"/>
<dbReference type="InterPro" id="IPR003323">
    <property type="entry name" value="OTU_dom"/>
</dbReference>
<feature type="region of interest" description="Disordered" evidence="1">
    <location>
        <begin position="1"/>
        <end position="31"/>
    </location>
</feature>
<dbReference type="Gene3D" id="3.90.70.80">
    <property type="match status" value="1"/>
</dbReference>
<dbReference type="PROSITE" id="PS50802">
    <property type="entry name" value="OTU"/>
    <property type="match status" value="1"/>
</dbReference>
<accession>A0A1Y1UAQ1</accession>
<proteinExistence type="predicted"/>
<name>A0A1Y1UAQ1_9TREE</name>